<dbReference type="EMBL" id="CP000155">
    <property type="protein sequence ID" value="ABC30774.1"/>
    <property type="molecule type" value="Genomic_DNA"/>
</dbReference>
<keyword evidence="2" id="KW-1185">Reference proteome</keyword>
<evidence type="ECO:0000313" key="1">
    <source>
        <dbReference type="EMBL" id="ABC30774.1"/>
    </source>
</evidence>
<dbReference type="Proteomes" id="UP000000238">
    <property type="component" value="Chromosome"/>
</dbReference>
<proteinExistence type="predicted"/>
<dbReference type="AlphaFoldDB" id="Q2SF00"/>
<accession>Q2SF00</accession>
<organism evidence="1 2">
    <name type="scientific">Hahella chejuensis (strain KCTC 2396)</name>
    <dbReference type="NCBI Taxonomy" id="349521"/>
    <lineage>
        <taxon>Bacteria</taxon>
        <taxon>Pseudomonadati</taxon>
        <taxon>Pseudomonadota</taxon>
        <taxon>Gammaproteobacteria</taxon>
        <taxon>Oceanospirillales</taxon>
        <taxon>Hahellaceae</taxon>
        <taxon>Hahella</taxon>
    </lineage>
</organism>
<dbReference type="RefSeq" id="WP_011397841.1">
    <property type="nucleotide sequence ID" value="NC_007645.1"/>
</dbReference>
<name>Q2SF00_HAHCH</name>
<protein>
    <submittedName>
        <fullName evidence="1">Uncharacterized protein</fullName>
    </submittedName>
</protein>
<gene>
    <name evidence="1" type="ordered locus">HCH_04059</name>
</gene>
<reference evidence="1 2" key="1">
    <citation type="journal article" date="2005" name="Nucleic Acids Res.">
        <title>Genomic blueprint of Hahella chejuensis, a marine microbe producing an algicidal agent.</title>
        <authorList>
            <person name="Jeong H."/>
            <person name="Yim J.H."/>
            <person name="Lee C."/>
            <person name="Choi S.-H."/>
            <person name="Park Y.K."/>
            <person name="Yoon S.H."/>
            <person name="Hur C.-G."/>
            <person name="Kang H.-Y."/>
            <person name="Kim D."/>
            <person name="Lee H.H."/>
            <person name="Park K.H."/>
            <person name="Park S.-H."/>
            <person name="Park H.-S."/>
            <person name="Lee H.K."/>
            <person name="Oh T.K."/>
            <person name="Kim J.F."/>
        </authorList>
    </citation>
    <scope>NUCLEOTIDE SEQUENCE [LARGE SCALE GENOMIC DNA]</scope>
    <source>
        <strain evidence="1 2">KCTC 2396</strain>
    </source>
</reference>
<sequence length="104" mass="11516">MLDFYDSAFLTTLPLLIALLVTPASLAKNKAPAPLVSRRLSLFYNLLGAVGVVIYFVSEFIEPFQTPFEHMDATAFFAGLWLISYARVGRRIKVVSVDDALSES</sequence>
<dbReference type="KEGG" id="hch:HCH_04059"/>
<dbReference type="HOGENOM" id="CLU_2246189_0_0_6"/>
<evidence type="ECO:0000313" key="2">
    <source>
        <dbReference type="Proteomes" id="UP000000238"/>
    </source>
</evidence>